<evidence type="ECO:0000256" key="1">
    <source>
        <dbReference type="SAM" id="Phobius"/>
    </source>
</evidence>
<feature type="transmembrane region" description="Helical" evidence="1">
    <location>
        <begin position="118"/>
        <end position="139"/>
    </location>
</feature>
<reference evidence="2" key="1">
    <citation type="submission" date="2016-02" db="EMBL/GenBank/DDBJ databases">
        <title>Genome sequence of Bacillus trypoxylicola KCTC 13244(T).</title>
        <authorList>
            <person name="Jeong H."/>
            <person name="Park S.-H."/>
            <person name="Choi S.-K."/>
        </authorList>
    </citation>
    <scope>NUCLEOTIDE SEQUENCE [LARGE SCALE GENOMIC DNA]</scope>
    <source>
        <strain evidence="2">KCTC 13244</strain>
    </source>
</reference>
<feature type="transmembrane region" description="Helical" evidence="1">
    <location>
        <begin position="85"/>
        <end position="106"/>
    </location>
</feature>
<keyword evidence="1" id="KW-1133">Transmembrane helix</keyword>
<dbReference type="Proteomes" id="UP000075806">
    <property type="component" value="Unassembled WGS sequence"/>
</dbReference>
<feature type="transmembrane region" description="Helical" evidence="1">
    <location>
        <begin position="7"/>
        <end position="34"/>
    </location>
</feature>
<sequence>MRILKKIFGFTFATLYFIFPMGFVILLLVITPMLFMSDVSVTRTSGFAGPNDGIVLISIAGLFIGISLLVPVLRKVYDVFPWLYPFIKIFFVSYVILHLGTVILNYGYEINNPTRHTIFYILMIAFIIVGRLAMSFYFWKKPVNIGREEGHYYER</sequence>
<dbReference type="OrthoDB" id="2868304at2"/>
<keyword evidence="3" id="KW-1185">Reference proteome</keyword>
<gene>
    <name evidence="2" type="ORF">AZF04_08795</name>
</gene>
<proteinExistence type="predicted"/>
<organism evidence="2 3">
    <name type="scientific">Alkalihalobacillus trypoxylicola</name>
    <dbReference type="NCBI Taxonomy" id="519424"/>
    <lineage>
        <taxon>Bacteria</taxon>
        <taxon>Bacillati</taxon>
        <taxon>Bacillota</taxon>
        <taxon>Bacilli</taxon>
        <taxon>Bacillales</taxon>
        <taxon>Bacillaceae</taxon>
        <taxon>Alkalihalobacillus</taxon>
    </lineage>
</organism>
<evidence type="ECO:0000313" key="3">
    <source>
        <dbReference type="Proteomes" id="UP000075806"/>
    </source>
</evidence>
<keyword evidence="1" id="KW-0812">Transmembrane</keyword>
<name>A0A161PJV8_9BACI</name>
<protein>
    <submittedName>
        <fullName evidence="2">Uncharacterized protein</fullName>
    </submittedName>
</protein>
<dbReference type="EMBL" id="LTAO01000023">
    <property type="protein sequence ID" value="KYG29601.1"/>
    <property type="molecule type" value="Genomic_DNA"/>
</dbReference>
<accession>A0A161PJV8</accession>
<dbReference type="RefSeq" id="WP_061949397.1">
    <property type="nucleotide sequence ID" value="NZ_LTAO01000023.1"/>
</dbReference>
<dbReference type="STRING" id="519424.AZF04_08795"/>
<keyword evidence="1" id="KW-0472">Membrane</keyword>
<comment type="caution">
    <text evidence="2">The sequence shown here is derived from an EMBL/GenBank/DDBJ whole genome shotgun (WGS) entry which is preliminary data.</text>
</comment>
<dbReference type="AlphaFoldDB" id="A0A161PJV8"/>
<evidence type="ECO:0000313" key="2">
    <source>
        <dbReference type="EMBL" id="KYG29601.1"/>
    </source>
</evidence>
<feature type="transmembrane region" description="Helical" evidence="1">
    <location>
        <begin position="54"/>
        <end position="73"/>
    </location>
</feature>